<keyword evidence="3" id="KW-1185">Reference proteome</keyword>
<accession>A0ABQ4IAV9</accession>
<protein>
    <submittedName>
        <fullName evidence="2">PadR family transcriptional regulator</fullName>
    </submittedName>
</protein>
<dbReference type="PANTHER" id="PTHR33169">
    <property type="entry name" value="PADR-FAMILY TRANSCRIPTIONAL REGULATOR"/>
    <property type="match status" value="1"/>
</dbReference>
<organism evidence="2 3">
    <name type="scientific">Micromonospora gifhornensis</name>
    <dbReference type="NCBI Taxonomy" id="84594"/>
    <lineage>
        <taxon>Bacteria</taxon>
        <taxon>Bacillati</taxon>
        <taxon>Actinomycetota</taxon>
        <taxon>Actinomycetes</taxon>
        <taxon>Micromonosporales</taxon>
        <taxon>Micromonosporaceae</taxon>
        <taxon>Micromonospora</taxon>
    </lineage>
</organism>
<evidence type="ECO:0000313" key="3">
    <source>
        <dbReference type="Proteomes" id="UP000647860"/>
    </source>
</evidence>
<proteinExistence type="predicted"/>
<gene>
    <name evidence="2" type="ORF">Vgi01_17230</name>
</gene>
<dbReference type="Proteomes" id="UP000647860">
    <property type="component" value="Unassembled WGS sequence"/>
</dbReference>
<reference evidence="2 3" key="1">
    <citation type="submission" date="2021-01" db="EMBL/GenBank/DDBJ databases">
        <title>Whole genome shotgun sequence of Verrucosispora gifhornensis NBRC 16317.</title>
        <authorList>
            <person name="Komaki H."/>
            <person name="Tamura T."/>
        </authorList>
    </citation>
    <scope>NUCLEOTIDE SEQUENCE [LARGE SCALE GENOMIC DNA]</scope>
    <source>
        <strain evidence="2 3">NBRC 16317</strain>
    </source>
</reference>
<dbReference type="Pfam" id="PF03551">
    <property type="entry name" value="PadR"/>
    <property type="match status" value="1"/>
</dbReference>
<dbReference type="InterPro" id="IPR036390">
    <property type="entry name" value="WH_DNA-bd_sf"/>
</dbReference>
<dbReference type="SUPFAM" id="SSF46785">
    <property type="entry name" value="Winged helix' DNA-binding domain"/>
    <property type="match status" value="1"/>
</dbReference>
<name>A0ABQ4IAV9_9ACTN</name>
<evidence type="ECO:0000259" key="1">
    <source>
        <dbReference type="Pfam" id="PF03551"/>
    </source>
</evidence>
<dbReference type="EMBL" id="BOPA01000014">
    <property type="protein sequence ID" value="GIJ15039.1"/>
    <property type="molecule type" value="Genomic_DNA"/>
</dbReference>
<evidence type="ECO:0000313" key="2">
    <source>
        <dbReference type="EMBL" id="GIJ15039.1"/>
    </source>
</evidence>
<dbReference type="InterPro" id="IPR005149">
    <property type="entry name" value="Tscrpt_reg_PadR_N"/>
</dbReference>
<dbReference type="InterPro" id="IPR036388">
    <property type="entry name" value="WH-like_DNA-bd_sf"/>
</dbReference>
<dbReference type="InterPro" id="IPR052509">
    <property type="entry name" value="Metal_resp_DNA-bind_regulator"/>
</dbReference>
<feature type="domain" description="Transcription regulator PadR N-terminal" evidence="1">
    <location>
        <begin position="30"/>
        <end position="101"/>
    </location>
</feature>
<sequence length="128" mass="14363">MPRMVVAEGQPTDDNDRQTQLLRGVLDMCLLALLSREPAHGYELVRRMESAGFSTISYGTLYPLLTRMRRLGLVADEQQISPTGPPRKVYALTRAGRARLDAWQNQWTRFAGTVDAILVPTDHSPPRS</sequence>
<dbReference type="Gene3D" id="1.10.10.10">
    <property type="entry name" value="Winged helix-like DNA-binding domain superfamily/Winged helix DNA-binding domain"/>
    <property type="match status" value="1"/>
</dbReference>
<comment type="caution">
    <text evidence="2">The sequence shown here is derived from an EMBL/GenBank/DDBJ whole genome shotgun (WGS) entry which is preliminary data.</text>
</comment>
<dbReference type="PANTHER" id="PTHR33169:SF14">
    <property type="entry name" value="TRANSCRIPTIONAL REGULATOR RV3488"/>
    <property type="match status" value="1"/>
</dbReference>